<dbReference type="Proteomes" id="UP000016543">
    <property type="component" value="Unassembled WGS sequence"/>
</dbReference>
<feature type="compositionally biased region" description="Basic and acidic residues" evidence="1">
    <location>
        <begin position="28"/>
        <end position="44"/>
    </location>
</feature>
<organism evidence="2 3">
    <name type="scientific">Idiomarina baltica OS145</name>
    <dbReference type="NCBI Taxonomy" id="314276"/>
    <lineage>
        <taxon>Bacteria</taxon>
        <taxon>Pseudomonadati</taxon>
        <taxon>Pseudomonadota</taxon>
        <taxon>Gammaproteobacteria</taxon>
        <taxon>Alteromonadales</taxon>
        <taxon>Idiomarinaceae</taxon>
        <taxon>Idiomarina</taxon>
    </lineage>
</organism>
<evidence type="ECO:0000313" key="3">
    <source>
        <dbReference type="Proteomes" id="UP000016543"/>
    </source>
</evidence>
<name>A0ABM9WLG9_9GAMM</name>
<gene>
    <name evidence="2" type="ORF">OS145_11052</name>
</gene>
<proteinExistence type="predicted"/>
<accession>A0ABM9WLG9</accession>
<protein>
    <recommendedName>
        <fullName evidence="4">Secreted protein</fullName>
    </recommendedName>
</protein>
<reference evidence="2 3" key="1">
    <citation type="submission" date="2006-01" db="EMBL/GenBank/DDBJ databases">
        <authorList>
            <person name="Brettar I."/>
            <person name="Hofle M."/>
            <person name="Ferriera S."/>
            <person name="Johnson J."/>
            <person name="Kravitz S."/>
            <person name="Halpern A."/>
            <person name="Remington K."/>
            <person name="Beeson K."/>
            <person name="Tran B."/>
            <person name="Rogers Y.-H."/>
            <person name="Friedman R."/>
            <person name="Venter J.C."/>
        </authorList>
    </citation>
    <scope>NUCLEOTIDE SEQUENCE [LARGE SCALE GENOMIC DNA]</scope>
    <source>
        <strain evidence="2 3">OS145</strain>
    </source>
</reference>
<keyword evidence="3" id="KW-1185">Reference proteome</keyword>
<dbReference type="EMBL" id="AAMX01000011">
    <property type="protein sequence ID" value="EAQ31839.1"/>
    <property type="molecule type" value="Genomic_DNA"/>
</dbReference>
<feature type="region of interest" description="Disordered" evidence="1">
    <location>
        <begin position="21"/>
        <end position="98"/>
    </location>
</feature>
<evidence type="ECO:0000313" key="2">
    <source>
        <dbReference type="EMBL" id="EAQ31839.1"/>
    </source>
</evidence>
<sequence>MLLAPLVTGCARVATLHVAVHKRSCTASRREADANKACGKRSEPHPSLAAQPPSKHKDRTQPHGAKRTCTQPAASAASRTPAWRRSRHPSSKNIQKNH</sequence>
<feature type="compositionally biased region" description="Basic residues" evidence="1">
    <location>
        <begin position="82"/>
        <end position="98"/>
    </location>
</feature>
<evidence type="ECO:0000256" key="1">
    <source>
        <dbReference type="SAM" id="MobiDB-lite"/>
    </source>
</evidence>
<comment type="caution">
    <text evidence="2">The sequence shown here is derived from an EMBL/GenBank/DDBJ whole genome shotgun (WGS) entry which is preliminary data.</text>
</comment>
<evidence type="ECO:0008006" key="4">
    <source>
        <dbReference type="Google" id="ProtNLM"/>
    </source>
</evidence>